<keyword evidence="3" id="KW-1185">Reference proteome</keyword>
<keyword evidence="1" id="KW-0472">Membrane</keyword>
<evidence type="ECO:0000256" key="1">
    <source>
        <dbReference type="SAM" id="Phobius"/>
    </source>
</evidence>
<feature type="transmembrane region" description="Helical" evidence="1">
    <location>
        <begin position="17"/>
        <end position="37"/>
    </location>
</feature>
<gene>
    <name evidence="2" type="ORF">M422DRAFT_53364</name>
</gene>
<keyword evidence="1" id="KW-1133">Transmembrane helix</keyword>
<proteinExistence type="predicted"/>
<dbReference type="AlphaFoldDB" id="A0A0C9UQT6"/>
<name>A0A0C9UQT6_SPHS4</name>
<evidence type="ECO:0000313" key="3">
    <source>
        <dbReference type="Proteomes" id="UP000054279"/>
    </source>
</evidence>
<evidence type="ECO:0008006" key="4">
    <source>
        <dbReference type="Google" id="ProtNLM"/>
    </source>
</evidence>
<dbReference type="EMBL" id="KN837242">
    <property type="protein sequence ID" value="KIJ31437.1"/>
    <property type="molecule type" value="Genomic_DNA"/>
</dbReference>
<evidence type="ECO:0000313" key="2">
    <source>
        <dbReference type="EMBL" id="KIJ31437.1"/>
    </source>
</evidence>
<dbReference type="Proteomes" id="UP000054279">
    <property type="component" value="Unassembled WGS sequence"/>
</dbReference>
<accession>A0A0C9UQT6</accession>
<dbReference type="HOGENOM" id="CLU_1448576_0_0_1"/>
<organism evidence="2 3">
    <name type="scientific">Sphaerobolus stellatus (strain SS14)</name>
    <dbReference type="NCBI Taxonomy" id="990650"/>
    <lineage>
        <taxon>Eukaryota</taxon>
        <taxon>Fungi</taxon>
        <taxon>Dikarya</taxon>
        <taxon>Basidiomycota</taxon>
        <taxon>Agaricomycotina</taxon>
        <taxon>Agaricomycetes</taxon>
        <taxon>Phallomycetidae</taxon>
        <taxon>Geastrales</taxon>
        <taxon>Sphaerobolaceae</taxon>
        <taxon>Sphaerobolus</taxon>
    </lineage>
</organism>
<keyword evidence="1" id="KW-0812">Transmembrane</keyword>
<protein>
    <recommendedName>
        <fullName evidence="4">Ricin B lectin domain-containing protein</fullName>
    </recommendedName>
</protein>
<sequence>MSSSPSDSPPSPPQLCWLSNFMCCVVSTALYYVEFFLGGSRVCYRLATKVNGPDYNLALVSRTGRLQLVPTEDSPLQYWQISPTIFPKMYRLQVECGGRAYSVEVRLQGPEDTAGIPGPVPILTQSRYLRSQFWRIQKDHPGSTTFRLTNGLTGPNMFLDIYQLQDPVMIDGDNPTMQWALTMGKMD</sequence>
<reference evidence="2 3" key="1">
    <citation type="submission" date="2014-06" db="EMBL/GenBank/DDBJ databases">
        <title>Evolutionary Origins and Diversification of the Mycorrhizal Mutualists.</title>
        <authorList>
            <consortium name="DOE Joint Genome Institute"/>
            <consortium name="Mycorrhizal Genomics Consortium"/>
            <person name="Kohler A."/>
            <person name="Kuo A."/>
            <person name="Nagy L.G."/>
            <person name="Floudas D."/>
            <person name="Copeland A."/>
            <person name="Barry K.W."/>
            <person name="Cichocki N."/>
            <person name="Veneault-Fourrey C."/>
            <person name="LaButti K."/>
            <person name="Lindquist E.A."/>
            <person name="Lipzen A."/>
            <person name="Lundell T."/>
            <person name="Morin E."/>
            <person name="Murat C."/>
            <person name="Riley R."/>
            <person name="Ohm R."/>
            <person name="Sun H."/>
            <person name="Tunlid A."/>
            <person name="Henrissat B."/>
            <person name="Grigoriev I.V."/>
            <person name="Hibbett D.S."/>
            <person name="Martin F."/>
        </authorList>
    </citation>
    <scope>NUCLEOTIDE SEQUENCE [LARGE SCALE GENOMIC DNA]</scope>
    <source>
        <strain evidence="2 3">SS14</strain>
    </source>
</reference>
<dbReference type="OrthoDB" id="9986966at2759"/>